<dbReference type="InterPro" id="IPR036390">
    <property type="entry name" value="WH_DNA-bd_sf"/>
</dbReference>
<dbReference type="EMBL" id="JBEAFC010000012">
    <property type="protein sequence ID" value="KAL1534505.1"/>
    <property type="molecule type" value="Genomic_DNA"/>
</dbReference>
<proteinExistence type="predicted"/>
<dbReference type="Pfam" id="PF00249">
    <property type="entry name" value="Myb_DNA-binding"/>
    <property type="match status" value="1"/>
</dbReference>
<dbReference type="FunFam" id="1.10.246.220:FF:000002">
    <property type="entry name" value="Telomere repeat-binding factor 1"/>
    <property type="match status" value="1"/>
</dbReference>
<dbReference type="GO" id="GO:0003690">
    <property type="term" value="F:double-stranded DNA binding"/>
    <property type="evidence" value="ECO:0007669"/>
    <property type="project" value="UniProtKB-ARBA"/>
</dbReference>
<evidence type="ECO:0000313" key="17">
    <source>
        <dbReference type="Proteomes" id="UP001567538"/>
    </source>
</evidence>
<accession>A0ABD1FRN7</accession>
<evidence type="ECO:0000313" key="16">
    <source>
        <dbReference type="EMBL" id="KAL1534505.1"/>
    </source>
</evidence>
<keyword evidence="6" id="KW-0238">DNA-binding</keyword>
<dbReference type="SMART" id="SM00717">
    <property type="entry name" value="SANT"/>
    <property type="match status" value="1"/>
</dbReference>
<dbReference type="InterPro" id="IPR009057">
    <property type="entry name" value="Homeodomain-like_sf"/>
</dbReference>
<dbReference type="SMART" id="SM00526">
    <property type="entry name" value="H15"/>
    <property type="match status" value="1"/>
</dbReference>
<dbReference type="Gene3D" id="1.10.10.60">
    <property type="entry name" value="Homeodomain-like"/>
    <property type="match status" value="1"/>
</dbReference>
<dbReference type="InterPro" id="IPR001005">
    <property type="entry name" value="SANT/Myb"/>
</dbReference>
<dbReference type="GO" id="GO:0005694">
    <property type="term" value="C:chromosome"/>
    <property type="evidence" value="ECO:0007669"/>
    <property type="project" value="UniProtKB-SubCell"/>
</dbReference>
<dbReference type="GO" id="GO:0005730">
    <property type="term" value="C:nucleolus"/>
    <property type="evidence" value="ECO:0007669"/>
    <property type="project" value="UniProtKB-SubCell"/>
</dbReference>
<comment type="subcellular location">
    <subcellularLocation>
        <location evidence="1">Chromosome</location>
    </subcellularLocation>
    <subcellularLocation>
        <location evidence="2">Nucleus</location>
        <location evidence="2">Nucleolus</location>
    </subcellularLocation>
</comment>
<dbReference type="PANTHER" id="PTHR46267">
    <property type="entry name" value="SINGLE MYB HISTONE 4"/>
    <property type="match status" value="1"/>
</dbReference>
<name>A0ABD1FRN7_SALDI</name>
<dbReference type="Gene3D" id="1.10.10.10">
    <property type="entry name" value="Winged helix-like DNA-binding domain superfamily/Winged helix DNA-binding domain"/>
    <property type="match status" value="1"/>
</dbReference>
<dbReference type="FunFam" id="1.10.10.60:FF:000168">
    <property type="entry name" value="Telomere repeat-binding factor 1"/>
    <property type="match status" value="1"/>
</dbReference>
<evidence type="ECO:0000256" key="3">
    <source>
        <dbReference type="ARBA" id="ARBA00022454"/>
    </source>
</evidence>
<organism evidence="16 17">
    <name type="scientific">Salvia divinorum</name>
    <name type="common">Maria pastora</name>
    <name type="synonym">Diviner's sage</name>
    <dbReference type="NCBI Taxonomy" id="28513"/>
    <lineage>
        <taxon>Eukaryota</taxon>
        <taxon>Viridiplantae</taxon>
        <taxon>Streptophyta</taxon>
        <taxon>Embryophyta</taxon>
        <taxon>Tracheophyta</taxon>
        <taxon>Spermatophyta</taxon>
        <taxon>Magnoliopsida</taxon>
        <taxon>eudicotyledons</taxon>
        <taxon>Gunneridae</taxon>
        <taxon>Pentapetalae</taxon>
        <taxon>asterids</taxon>
        <taxon>lamiids</taxon>
        <taxon>Lamiales</taxon>
        <taxon>Lamiaceae</taxon>
        <taxon>Nepetoideae</taxon>
        <taxon>Mentheae</taxon>
        <taxon>Salviinae</taxon>
        <taxon>Salvia</taxon>
        <taxon>Salvia subgen. Calosphace</taxon>
    </lineage>
</organism>
<keyword evidence="8" id="KW-0539">Nucleus</keyword>
<dbReference type="CDD" id="cd11660">
    <property type="entry name" value="SANT_TRF"/>
    <property type="match status" value="1"/>
</dbReference>
<feature type="domain" description="HTH myb-type" evidence="14">
    <location>
        <begin position="1"/>
        <end position="56"/>
    </location>
</feature>
<keyword evidence="3" id="KW-0158">Chromosome</keyword>
<gene>
    <name evidence="16" type="primary">TRB1</name>
    <name evidence="16" type="ORF">AAHA92_30677</name>
</gene>
<keyword evidence="17" id="KW-1185">Reference proteome</keyword>
<dbReference type="PROSITE" id="PS51294">
    <property type="entry name" value="HTH_MYB"/>
    <property type="match status" value="1"/>
</dbReference>
<feature type="coiled-coil region" evidence="11">
    <location>
        <begin position="246"/>
        <end position="273"/>
    </location>
</feature>
<evidence type="ECO:0000256" key="2">
    <source>
        <dbReference type="ARBA" id="ARBA00004604"/>
    </source>
</evidence>
<protein>
    <recommendedName>
        <fullName evidence="9">MYB transcription factor</fullName>
    </recommendedName>
</protein>
<dbReference type="InterPro" id="IPR017930">
    <property type="entry name" value="Myb_dom"/>
</dbReference>
<dbReference type="PANTHER" id="PTHR46267:SF8">
    <property type="entry name" value="TELOMERE REPEAT-BINDING FACTOR 1"/>
    <property type="match status" value="1"/>
</dbReference>
<feature type="domain" description="Myb-like" evidence="13">
    <location>
        <begin position="5"/>
        <end position="57"/>
    </location>
</feature>
<evidence type="ECO:0000256" key="12">
    <source>
        <dbReference type="SAM" id="MobiDB-lite"/>
    </source>
</evidence>
<evidence type="ECO:0000256" key="10">
    <source>
        <dbReference type="ARBA" id="ARBA00053063"/>
    </source>
</evidence>
<dbReference type="PROSITE" id="PS51504">
    <property type="entry name" value="H15"/>
    <property type="match status" value="1"/>
</dbReference>
<dbReference type="InterPro" id="IPR044597">
    <property type="entry name" value="SMH1-6"/>
</dbReference>
<keyword evidence="4" id="KW-0805">Transcription regulation</keyword>
<dbReference type="InterPro" id="IPR005818">
    <property type="entry name" value="Histone_H1/H5_H15"/>
</dbReference>
<evidence type="ECO:0000256" key="1">
    <source>
        <dbReference type="ARBA" id="ARBA00004286"/>
    </source>
</evidence>
<dbReference type="GO" id="GO:0043565">
    <property type="term" value="F:sequence-specific DNA binding"/>
    <property type="evidence" value="ECO:0007669"/>
    <property type="project" value="UniProtKB-ARBA"/>
</dbReference>
<evidence type="ECO:0000259" key="14">
    <source>
        <dbReference type="PROSITE" id="PS51294"/>
    </source>
</evidence>
<evidence type="ECO:0000256" key="6">
    <source>
        <dbReference type="ARBA" id="ARBA00023125"/>
    </source>
</evidence>
<evidence type="ECO:0000256" key="5">
    <source>
        <dbReference type="ARBA" id="ARBA00023054"/>
    </source>
</evidence>
<keyword evidence="5 11" id="KW-0175">Coiled coil</keyword>
<dbReference type="SUPFAM" id="SSF46689">
    <property type="entry name" value="Homeodomain-like"/>
    <property type="match status" value="1"/>
</dbReference>
<keyword evidence="7" id="KW-0804">Transcription</keyword>
<sequence length="303" mass="32998">MGAPKQKWTPEEEAALKAGVVKHGPGKWRTILKDPQFSGVLYLRSNVDLKDKWRNMSVMANGWGSRERSRLALKRMHPTPKHGESSMALSTFSQSDDELVDARSLDPSGGSSPNDGPKRSIMRLDNLIMEAISNLREPGGSNKTSIASYIEDQYWAPPNFKRILSAKLKHMAATGKLIKMKRKYKIAGPSPLSERKWNPSVSVEGTHKISPRIGHDVISHIIKSQIDVELGAKMRSMTPQEAAIVAAQAVAEAEAAMAEAAEAAREADAADADAEAAQAFAEAATKTLKGRNTPNLNVQMIHA</sequence>
<reference evidence="16 17" key="1">
    <citation type="submission" date="2024-06" db="EMBL/GenBank/DDBJ databases">
        <title>A chromosome level genome sequence of Diviner's sage (Salvia divinorum).</title>
        <authorList>
            <person name="Ford S.A."/>
            <person name="Ro D.-K."/>
            <person name="Ness R.W."/>
            <person name="Phillips M.A."/>
        </authorList>
    </citation>
    <scope>NUCLEOTIDE SEQUENCE [LARGE SCALE GENOMIC DNA]</scope>
    <source>
        <strain evidence="16">SAF-2024a</strain>
        <tissue evidence="16">Leaf</tissue>
    </source>
</reference>
<dbReference type="PROSITE" id="PS50090">
    <property type="entry name" value="MYB_LIKE"/>
    <property type="match status" value="1"/>
</dbReference>
<feature type="domain" description="H15" evidence="15">
    <location>
        <begin position="115"/>
        <end position="188"/>
    </location>
</feature>
<comment type="caution">
    <text evidence="16">The sequence shown here is derived from an EMBL/GenBank/DDBJ whole genome shotgun (WGS) entry which is preliminary data.</text>
</comment>
<dbReference type="InterPro" id="IPR036388">
    <property type="entry name" value="WH-like_DNA-bd_sf"/>
</dbReference>
<dbReference type="Pfam" id="PF00538">
    <property type="entry name" value="Linker_histone"/>
    <property type="match status" value="1"/>
</dbReference>
<evidence type="ECO:0000256" key="7">
    <source>
        <dbReference type="ARBA" id="ARBA00023163"/>
    </source>
</evidence>
<evidence type="ECO:0000256" key="9">
    <source>
        <dbReference type="ARBA" id="ARBA00032813"/>
    </source>
</evidence>
<dbReference type="AlphaFoldDB" id="A0ABD1FRN7"/>
<evidence type="ECO:0000259" key="15">
    <source>
        <dbReference type="PROSITE" id="PS51504"/>
    </source>
</evidence>
<evidence type="ECO:0000256" key="4">
    <source>
        <dbReference type="ARBA" id="ARBA00023015"/>
    </source>
</evidence>
<comment type="function">
    <text evidence="10">Binds preferentially double-stranded telomeric repeats.</text>
</comment>
<evidence type="ECO:0000256" key="8">
    <source>
        <dbReference type="ARBA" id="ARBA00023242"/>
    </source>
</evidence>
<evidence type="ECO:0000256" key="11">
    <source>
        <dbReference type="SAM" id="Coils"/>
    </source>
</evidence>
<evidence type="ECO:0000259" key="13">
    <source>
        <dbReference type="PROSITE" id="PS50090"/>
    </source>
</evidence>
<feature type="region of interest" description="Disordered" evidence="12">
    <location>
        <begin position="98"/>
        <end position="120"/>
    </location>
</feature>
<dbReference type="SUPFAM" id="SSF46785">
    <property type="entry name" value="Winged helix' DNA-binding domain"/>
    <property type="match status" value="1"/>
</dbReference>
<dbReference type="Proteomes" id="UP001567538">
    <property type="component" value="Unassembled WGS sequence"/>
</dbReference>